<gene>
    <name evidence="1" type="ORF">GGR25_000232</name>
</gene>
<comment type="caution">
    <text evidence="1">The sequence shown here is derived from an EMBL/GenBank/DDBJ whole genome shotgun (WGS) entry which is preliminary data.</text>
</comment>
<sequence>MQIWSRGSPDIGTPFLMGWRITPGPGKVLEL</sequence>
<evidence type="ECO:0000313" key="1">
    <source>
        <dbReference type="EMBL" id="MBB3929213.1"/>
    </source>
</evidence>
<dbReference type="Proteomes" id="UP000553963">
    <property type="component" value="Unassembled WGS sequence"/>
</dbReference>
<proteinExistence type="predicted"/>
<dbReference type="AlphaFoldDB" id="A0A840AIR1"/>
<keyword evidence="2" id="KW-1185">Reference proteome</keyword>
<accession>A0A840AIR1</accession>
<reference evidence="1 2" key="1">
    <citation type="submission" date="2020-08" db="EMBL/GenBank/DDBJ databases">
        <title>Genomic Encyclopedia of Type Strains, Phase IV (KMG-IV): sequencing the most valuable type-strain genomes for metagenomic binning, comparative biology and taxonomic classification.</title>
        <authorList>
            <person name="Goeker M."/>
        </authorList>
    </citation>
    <scope>NUCLEOTIDE SEQUENCE [LARGE SCALE GENOMIC DNA]</scope>
    <source>
        <strain evidence="1 2">DSM 25966</strain>
    </source>
</reference>
<name>A0A840AIR1_9HYPH</name>
<evidence type="ECO:0000313" key="2">
    <source>
        <dbReference type="Proteomes" id="UP000553963"/>
    </source>
</evidence>
<dbReference type="EMBL" id="JACIDS010000001">
    <property type="protein sequence ID" value="MBB3929213.1"/>
    <property type="molecule type" value="Genomic_DNA"/>
</dbReference>
<protein>
    <submittedName>
        <fullName evidence="1">Uncharacterized protein</fullName>
    </submittedName>
</protein>
<organism evidence="1 2">
    <name type="scientific">Kaistia hirudinis</name>
    <dbReference type="NCBI Taxonomy" id="1293440"/>
    <lineage>
        <taxon>Bacteria</taxon>
        <taxon>Pseudomonadati</taxon>
        <taxon>Pseudomonadota</taxon>
        <taxon>Alphaproteobacteria</taxon>
        <taxon>Hyphomicrobiales</taxon>
        <taxon>Kaistiaceae</taxon>
        <taxon>Kaistia</taxon>
    </lineage>
</organism>